<name>A0AAN9AYV6_9CAEN</name>
<evidence type="ECO:0000256" key="2">
    <source>
        <dbReference type="ARBA" id="ARBA00012701"/>
    </source>
</evidence>
<dbReference type="Pfam" id="PF00797">
    <property type="entry name" value="Acetyltransf_2"/>
    <property type="match status" value="1"/>
</dbReference>
<evidence type="ECO:0000313" key="4">
    <source>
        <dbReference type="Proteomes" id="UP001374579"/>
    </source>
</evidence>
<evidence type="ECO:0000256" key="1">
    <source>
        <dbReference type="ARBA" id="ARBA00006547"/>
    </source>
</evidence>
<evidence type="ECO:0000313" key="3">
    <source>
        <dbReference type="EMBL" id="KAK7095579.1"/>
    </source>
</evidence>
<reference evidence="3 4" key="1">
    <citation type="submission" date="2024-02" db="EMBL/GenBank/DDBJ databases">
        <title>Chromosome-scale genome assembly of the rough periwinkle Littorina saxatilis.</title>
        <authorList>
            <person name="De Jode A."/>
            <person name="Faria R."/>
            <person name="Formenti G."/>
            <person name="Sims Y."/>
            <person name="Smith T.P."/>
            <person name="Tracey A."/>
            <person name="Wood J.M.D."/>
            <person name="Zagrodzka Z.B."/>
            <person name="Johannesson K."/>
            <person name="Butlin R.K."/>
            <person name="Leder E.H."/>
        </authorList>
    </citation>
    <scope>NUCLEOTIDE SEQUENCE [LARGE SCALE GENOMIC DNA]</scope>
    <source>
        <strain evidence="3">Snail1</strain>
        <tissue evidence="3">Muscle</tissue>
    </source>
</reference>
<proteinExistence type="inferred from homology"/>
<comment type="similarity">
    <text evidence="1">Belongs to the arylamine N-acetyltransferase family.</text>
</comment>
<dbReference type="InterPro" id="IPR053710">
    <property type="entry name" value="Arylamine_NAT_domain_sf"/>
</dbReference>
<dbReference type="EC" id="2.3.1.5" evidence="2"/>
<organism evidence="3 4">
    <name type="scientific">Littorina saxatilis</name>
    <dbReference type="NCBI Taxonomy" id="31220"/>
    <lineage>
        <taxon>Eukaryota</taxon>
        <taxon>Metazoa</taxon>
        <taxon>Spiralia</taxon>
        <taxon>Lophotrochozoa</taxon>
        <taxon>Mollusca</taxon>
        <taxon>Gastropoda</taxon>
        <taxon>Caenogastropoda</taxon>
        <taxon>Littorinimorpha</taxon>
        <taxon>Littorinoidea</taxon>
        <taxon>Littorinidae</taxon>
        <taxon>Littorina</taxon>
    </lineage>
</organism>
<dbReference type="PANTHER" id="PTHR11786">
    <property type="entry name" value="N-HYDROXYARYLAMINE O-ACETYLTRANSFERASE"/>
    <property type="match status" value="1"/>
</dbReference>
<accession>A0AAN9AYV6</accession>
<dbReference type="GO" id="GO:0004060">
    <property type="term" value="F:arylamine N-acetyltransferase activity"/>
    <property type="evidence" value="ECO:0007669"/>
    <property type="project" value="UniProtKB-EC"/>
</dbReference>
<dbReference type="EMBL" id="JBAMIC010000018">
    <property type="protein sequence ID" value="KAK7095579.1"/>
    <property type="molecule type" value="Genomic_DNA"/>
</dbReference>
<dbReference type="InterPro" id="IPR038765">
    <property type="entry name" value="Papain-like_cys_pep_sf"/>
</dbReference>
<comment type="caution">
    <text evidence="3">The sequence shown here is derived from an EMBL/GenBank/DDBJ whole genome shotgun (WGS) entry which is preliminary data.</text>
</comment>
<dbReference type="InterPro" id="IPR001447">
    <property type="entry name" value="Arylamine_N-AcTrfase"/>
</dbReference>
<keyword evidence="4" id="KW-1185">Reference proteome</keyword>
<gene>
    <name evidence="3" type="ORF">V1264_006964</name>
</gene>
<sequence>MFKHRLLRSAFEEGKSRCSSDGGAMEMFSREEAVCFLEGSWGVSNVAERLTRDRKALLHEVVTQVQVSVPFQSVTLMAVPPEQRRRPSVGSIKAECMAGVGGLCYNLNTFAWYLLKALGFSAQLCPATCTSSIIDPDNHLVVLVNDLEKKGDLHLVECGCGFPTFRAVSLDFEEESPVFVDSFLEYKYVRHEGQILRMQGDGDTIKRNDPPKKDLDFFMGKWRRFYFFSLRPSDDLSDFDAKFDRVFTVPRATPFDHSPRALLFPGKRAVVVVNNRLMVEDEEGVLTKTVLQGDDEIAECYRQYFPALKEEVVRAALQEWRRVQQ</sequence>
<dbReference type="Gene3D" id="3.30.2140.20">
    <property type="match status" value="1"/>
</dbReference>
<dbReference type="Proteomes" id="UP001374579">
    <property type="component" value="Unassembled WGS sequence"/>
</dbReference>
<dbReference type="SUPFAM" id="SSF54001">
    <property type="entry name" value="Cysteine proteinases"/>
    <property type="match status" value="1"/>
</dbReference>
<protein>
    <recommendedName>
        <fullName evidence="2">arylamine N-acetyltransferase</fullName>
        <ecNumber evidence="2">2.3.1.5</ecNumber>
    </recommendedName>
</protein>
<dbReference type="AlphaFoldDB" id="A0AAN9AYV6"/>
<dbReference type="PANTHER" id="PTHR11786:SF0">
    <property type="entry name" value="ARYLAMINE N-ACETYLTRANSFERASE 4-RELATED"/>
    <property type="match status" value="1"/>
</dbReference>